<protein>
    <submittedName>
        <fullName evidence="3">Nitrate reductase molybdenum cofactor assembly chaperone</fullName>
    </submittedName>
</protein>
<comment type="caution">
    <text evidence="3">The sequence shown here is derived from an EMBL/GenBank/DDBJ whole genome shotgun (WGS) entry which is preliminary data.</text>
</comment>
<dbReference type="GO" id="GO:0042128">
    <property type="term" value="P:nitrate assimilation"/>
    <property type="evidence" value="ECO:0007669"/>
    <property type="project" value="UniProtKB-KW"/>
</dbReference>
<dbReference type="Proteomes" id="UP000642993">
    <property type="component" value="Unassembled WGS sequence"/>
</dbReference>
<dbReference type="GO" id="GO:0051082">
    <property type="term" value="F:unfolded protein binding"/>
    <property type="evidence" value="ECO:0007669"/>
    <property type="project" value="InterPro"/>
</dbReference>
<sequence length="257" mass="28205">MSLRGMLRRTGTADETYSDREKRLVWRLAALLLDYPSPNTLVMLGDLCDATYQISEPAAESLRAFITHAERTPQLALAQAYVETFDMRRRSSLHLTYYAYGDTRKRGTALLMMKQAYRRGGVDIGEQELPDYLPAVLEFAATTDPIGGERILARHRAVLELLRLSLHDSGSPYASVLDALCVTLRPLTTVDRAEIRVLAAEGPPEEEVGLDPYAIDPTLAEHPLNQRSHASASACGTSSAPELLGQPAFPQTPGGPQ</sequence>
<accession>A0A927JDT0</accession>
<evidence type="ECO:0000313" key="3">
    <source>
        <dbReference type="EMBL" id="MBD8506792.1"/>
    </source>
</evidence>
<feature type="compositionally biased region" description="Polar residues" evidence="2">
    <location>
        <begin position="225"/>
        <end position="240"/>
    </location>
</feature>
<dbReference type="InterPro" id="IPR036411">
    <property type="entry name" value="TorD-like_sf"/>
</dbReference>
<dbReference type="InterPro" id="IPR020945">
    <property type="entry name" value="DMSO/NO3_reduct_chaperone"/>
</dbReference>
<keyword evidence="4" id="KW-1185">Reference proteome</keyword>
<dbReference type="SUPFAM" id="SSF89155">
    <property type="entry name" value="TorD-like"/>
    <property type="match status" value="1"/>
</dbReference>
<organism evidence="3 4">
    <name type="scientific">Lolliginicoccus lacisalsi</name>
    <dbReference type="NCBI Taxonomy" id="2742202"/>
    <lineage>
        <taxon>Bacteria</taxon>
        <taxon>Bacillati</taxon>
        <taxon>Actinomycetota</taxon>
        <taxon>Actinomycetes</taxon>
        <taxon>Mycobacteriales</taxon>
        <taxon>Hoyosellaceae</taxon>
        <taxon>Lolliginicoccus</taxon>
    </lineage>
</organism>
<evidence type="ECO:0000256" key="2">
    <source>
        <dbReference type="SAM" id="MobiDB-lite"/>
    </source>
</evidence>
<dbReference type="GO" id="GO:0016530">
    <property type="term" value="F:metallochaperone activity"/>
    <property type="evidence" value="ECO:0007669"/>
    <property type="project" value="TreeGrafter"/>
</dbReference>
<feature type="region of interest" description="Disordered" evidence="2">
    <location>
        <begin position="206"/>
        <end position="257"/>
    </location>
</feature>
<dbReference type="EMBL" id="JACYWE010000005">
    <property type="protein sequence ID" value="MBD8506792.1"/>
    <property type="molecule type" value="Genomic_DNA"/>
</dbReference>
<dbReference type="Pfam" id="PF02613">
    <property type="entry name" value="Nitrate_red_del"/>
    <property type="match status" value="1"/>
</dbReference>
<dbReference type="InterPro" id="IPR003765">
    <property type="entry name" value="NO3_reductase_chaperone_NarJ"/>
</dbReference>
<dbReference type="AlphaFoldDB" id="A0A927JDT0"/>
<dbReference type="RefSeq" id="WP_192039253.1">
    <property type="nucleotide sequence ID" value="NZ_JACYWE010000005.1"/>
</dbReference>
<keyword evidence="1" id="KW-0534">Nitrate assimilation</keyword>
<dbReference type="GO" id="GO:0051131">
    <property type="term" value="P:chaperone-mediated protein complex assembly"/>
    <property type="evidence" value="ECO:0007669"/>
    <property type="project" value="InterPro"/>
</dbReference>
<evidence type="ECO:0000313" key="4">
    <source>
        <dbReference type="Proteomes" id="UP000642993"/>
    </source>
</evidence>
<dbReference type="PANTHER" id="PTHR43680:SF2">
    <property type="entry name" value="NITRATE REDUCTASE MOLYBDENUM COFACTOR ASSEMBLY CHAPERONE NARJ"/>
    <property type="match status" value="1"/>
</dbReference>
<evidence type="ECO:0000256" key="1">
    <source>
        <dbReference type="ARBA" id="ARBA00023063"/>
    </source>
</evidence>
<proteinExistence type="predicted"/>
<dbReference type="PANTHER" id="PTHR43680">
    <property type="entry name" value="NITRATE REDUCTASE MOLYBDENUM COFACTOR ASSEMBLY CHAPERONE"/>
    <property type="match status" value="1"/>
</dbReference>
<dbReference type="Gene3D" id="1.10.3480.10">
    <property type="entry name" value="TorD-like"/>
    <property type="match status" value="1"/>
</dbReference>
<gene>
    <name evidence="3" type="primary">narJ</name>
    <name evidence="3" type="ORF">HT102_09860</name>
</gene>
<dbReference type="NCBIfam" id="TIGR00684">
    <property type="entry name" value="narJ"/>
    <property type="match status" value="1"/>
</dbReference>
<reference evidence="3" key="1">
    <citation type="submission" date="2020-09" db="EMBL/GenBank/DDBJ databases">
        <title>Hoyosella lacisalsi sp. nov., a halotolerant actinobacterium isolated from soil of Lake Gudzhirganskoe.</title>
        <authorList>
            <person name="Yang Q."/>
            <person name="Guo P.Y."/>
            <person name="Liu S.W."/>
            <person name="Li F.N."/>
            <person name="Sun C.H."/>
        </authorList>
    </citation>
    <scope>NUCLEOTIDE SEQUENCE</scope>
    <source>
        <strain evidence="3">G463</strain>
    </source>
</reference>
<name>A0A927JDT0_9ACTN</name>